<dbReference type="GO" id="GO:0016705">
    <property type="term" value="F:oxidoreductase activity, acting on paired donors, with incorporation or reduction of molecular oxygen"/>
    <property type="evidence" value="ECO:0007669"/>
    <property type="project" value="InterPro"/>
</dbReference>
<dbReference type="PIRSF" id="PIRSF000337">
    <property type="entry name" value="NTA_MOA"/>
    <property type="match status" value="1"/>
</dbReference>
<dbReference type="InterPro" id="IPR051260">
    <property type="entry name" value="Diverse_substr_monoxygenases"/>
</dbReference>
<dbReference type="PANTHER" id="PTHR30011:SF16">
    <property type="entry name" value="C2H2 FINGER DOMAIN TRANSCRIPTION FACTOR (EUROFUNG)-RELATED"/>
    <property type="match status" value="1"/>
</dbReference>
<evidence type="ECO:0000256" key="5">
    <source>
        <dbReference type="ARBA" id="ARBA00033748"/>
    </source>
</evidence>
<evidence type="ECO:0000256" key="3">
    <source>
        <dbReference type="ARBA" id="ARBA00023002"/>
    </source>
</evidence>
<reference evidence="8 9" key="1">
    <citation type="submission" date="2019-06" db="EMBL/GenBank/DDBJ databases">
        <title>Genomic Encyclopedia of Type Strains, Phase IV (KMG-V): Genome sequencing to study the core and pangenomes of soil and plant-associated prokaryotes.</title>
        <authorList>
            <person name="Whitman W."/>
        </authorList>
    </citation>
    <scope>NUCLEOTIDE SEQUENCE [LARGE SCALE GENOMIC DNA]</scope>
    <source>
        <strain evidence="8 9">BR 11622</strain>
    </source>
</reference>
<dbReference type="InterPro" id="IPR016215">
    <property type="entry name" value="NTA_MOA"/>
</dbReference>
<feature type="binding site" evidence="6">
    <location>
        <position position="212"/>
    </location>
    <ligand>
        <name>FMN</name>
        <dbReference type="ChEBI" id="CHEBI:58210"/>
    </ligand>
</feature>
<evidence type="ECO:0000313" key="9">
    <source>
        <dbReference type="Proteomes" id="UP000315751"/>
    </source>
</evidence>
<feature type="binding site" evidence="6">
    <location>
        <position position="154"/>
    </location>
    <ligand>
        <name>FMN</name>
        <dbReference type="ChEBI" id="CHEBI:58210"/>
    </ligand>
</feature>
<organism evidence="8 9">
    <name type="scientific">Nitrospirillum amazonense</name>
    <dbReference type="NCBI Taxonomy" id="28077"/>
    <lineage>
        <taxon>Bacteria</taxon>
        <taxon>Pseudomonadati</taxon>
        <taxon>Pseudomonadota</taxon>
        <taxon>Alphaproteobacteria</taxon>
        <taxon>Rhodospirillales</taxon>
        <taxon>Azospirillaceae</taxon>
        <taxon>Nitrospirillum</taxon>
    </lineage>
</organism>
<proteinExistence type="inferred from homology"/>
<evidence type="ECO:0000256" key="6">
    <source>
        <dbReference type="PIRSR" id="PIRSR000337-1"/>
    </source>
</evidence>
<dbReference type="Pfam" id="PF00296">
    <property type="entry name" value="Bac_luciferase"/>
    <property type="match status" value="1"/>
</dbReference>
<keyword evidence="1 6" id="KW-0285">Flavoprotein</keyword>
<feature type="binding site" evidence="6">
    <location>
        <position position="59"/>
    </location>
    <ligand>
        <name>FMN</name>
        <dbReference type="ChEBI" id="CHEBI:58210"/>
    </ligand>
</feature>
<keyword evidence="2 6" id="KW-0288">FMN</keyword>
<name>A0A560H447_9PROT</name>
<feature type="domain" description="Luciferase-like" evidence="7">
    <location>
        <begin position="35"/>
        <end position="377"/>
    </location>
</feature>
<dbReference type="EMBL" id="VITR01000009">
    <property type="protein sequence ID" value="TWB40619.1"/>
    <property type="molecule type" value="Genomic_DNA"/>
</dbReference>
<dbReference type="GO" id="GO:0004497">
    <property type="term" value="F:monooxygenase activity"/>
    <property type="evidence" value="ECO:0007669"/>
    <property type="project" value="UniProtKB-KW"/>
</dbReference>
<keyword evidence="3" id="KW-0560">Oxidoreductase</keyword>
<dbReference type="Proteomes" id="UP000315751">
    <property type="component" value="Unassembled WGS sequence"/>
</dbReference>
<feature type="binding site" evidence="6">
    <location>
        <position position="100"/>
    </location>
    <ligand>
        <name>FMN</name>
        <dbReference type="ChEBI" id="CHEBI:58210"/>
    </ligand>
</feature>
<dbReference type="InterPro" id="IPR011251">
    <property type="entry name" value="Luciferase-like_dom"/>
</dbReference>
<dbReference type="PANTHER" id="PTHR30011">
    <property type="entry name" value="ALKANESULFONATE MONOOXYGENASE-RELATED"/>
    <property type="match status" value="1"/>
</dbReference>
<sequence>MSRENGRLHLWAFLQGIGFFPGGWRVEKATPDAVFQRAYYERIARMVEDARFDAIVFGDQLQGRDAAGRTPGRLAIPTLDPFTLLAVMAGVTSRVGLVATVSTTYNEPAEVAAKFAALNFISEGRAGWNIVTTVHPNSPWNFGEPELLEKSARYARAQAFVDAADAFWRQAAGHPAANAADALRNQWFDIAGTLDFPTSPQYRPVLVQAGQSPDGRNFAAQSAEAIFCPAPTIDAGRAYRDDIHERARALGRDPSKMLIMPGLAFILADTEEEAQRKHRHVLELADDQLCIEYLSESIGYDLTRLPANQPFPLDEICAACEFPAEDVRRMLTPAVEAGLSIADACRDYARKPRGHAIFVGTPEQMADRMETWIDAGACDGFTLQPGYMPSELELFCAHVAPLLQQRGLLRREYQGPTLRDHLLGEFRA</sequence>
<dbReference type="AlphaFoldDB" id="A0A560H447"/>
<dbReference type="SUPFAM" id="SSF51679">
    <property type="entry name" value="Bacterial luciferase-like"/>
    <property type="match status" value="1"/>
</dbReference>
<protein>
    <submittedName>
        <fullName evidence="8">FMN-dependent oxidoreductase (Nitrilotriacetate monooxygenase family)</fullName>
    </submittedName>
</protein>
<evidence type="ECO:0000313" key="8">
    <source>
        <dbReference type="EMBL" id="TWB40619.1"/>
    </source>
</evidence>
<dbReference type="NCBIfam" id="TIGR03860">
    <property type="entry name" value="FMN_nitrolo"/>
    <property type="match status" value="1"/>
</dbReference>
<comment type="similarity">
    <text evidence="5">Belongs to the NtaA/SnaA/DszA monooxygenase family.</text>
</comment>
<accession>A0A560H447</accession>
<dbReference type="RefSeq" id="WP_211102095.1">
    <property type="nucleotide sequence ID" value="NZ_VITR01000009.1"/>
</dbReference>
<evidence type="ECO:0000256" key="4">
    <source>
        <dbReference type="ARBA" id="ARBA00023033"/>
    </source>
</evidence>
<evidence type="ECO:0000256" key="2">
    <source>
        <dbReference type="ARBA" id="ARBA00022643"/>
    </source>
</evidence>
<dbReference type="Gene3D" id="3.20.20.30">
    <property type="entry name" value="Luciferase-like domain"/>
    <property type="match status" value="1"/>
</dbReference>
<comment type="caution">
    <text evidence="8">The sequence shown here is derived from an EMBL/GenBank/DDBJ whole genome shotgun (WGS) entry which is preliminary data.</text>
</comment>
<evidence type="ECO:0000259" key="7">
    <source>
        <dbReference type="Pfam" id="PF00296"/>
    </source>
</evidence>
<evidence type="ECO:0000256" key="1">
    <source>
        <dbReference type="ARBA" id="ARBA00022630"/>
    </source>
</evidence>
<keyword evidence="4 8" id="KW-0503">Monooxygenase</keyword>
<gene>
    <name evidence="8" type="ORF">FBZ90_109222</name>
</gene>
<keyword evidence="9" id="KW-1185">Reference proteome</keyword>
<dbReference type="InterPro" id="IPR036661">
    <property type="entry name" value="Luciferase-like_sf"/>
</dbReference>